<reference evidence="2 3" key="1">
    <citation type="journal article" date="2024" name="Commun. Biol.">
        <title>Comparative genomic analysis of thermophilic fungi reveals convergent evolutionary adaptations and gene losses.</title>
        <authorList>
            <person name="Steindorff A.S."/>
            <person name="Aguilar-Pontes M.V."/>
            <person name="Robinson A.J."/>
            <person name="Andreopoulos B."/>
            <person name="LaButti K."/>
            <person name="Kuo A."/>
            <person name="Mondo S."/>
            <person name="Riley R."/>
            <person name="Otillar R."/>
            <person name="Haridas S."/>
            <person name="Lipzen A."/>
            <person name="Grimwood J."/>
            <person name="Schmutz J."/>
            <person name="Clum A."/>
            <person name="Reid I.D."/>
            <person name="Moisan M.C."/>
            <person name="Butler G."/>
            <person name="Nguyen T.T.M."/>
            <person name="Dewar K."/>
            <person name="Conant G."/>
            <person name="Drula E."/>
            <person name="Henrissat B."/>
            <person name="Hansel C."/>
            <person name="Singer S."/>
            <person name="Hutchinson M.I."/>
            <person name="de Vries R.P."/>
            <person name="Natvig D.O."/>
            <person name="Powell A.J."/>
            <person name="Tsang A."/>
            <person name="Grigoriev I.V."/>
        </authorList>
    </citation>
    <scope>NUCLEOTIDE SEQUENCE [LARGE SCALE GENOMIC DNA]</scope>
    <source>
        <strain evidence="2 3">ATCC 24622</strain>
    </source>
</reference>
<gene>
    <name evidence="2" type="ORF">VTK73DRAFT_7845</name>
</gene>
<dbReference type="EMBL" id="JAZHXJ010000523">
    <property type="protein sequence ID" value="KAL1858300.1"/>
    <property type="molecule type" value="Genomic_DNA"/>
</dbReference>
<comment type="caution">
    <text evidence="2">The sequence shown here is derived from an EMBL/GenBank/DDBJ whole genome shotgun (WGS) entry which is preliminary data.</text>
</comment>
<evidence type="ECO:0000313" key="3">
    <source>
        <dbReference type="Proteomes" id="UP001586593"/>
    </source>
</evidence>
<name>A0ABR3WCV2_9PEZI</name>
<keyword evidence="3" id="KW-1185">Reference proteome</keyword>
<protein>
    <submittedName>
        <fullName evidence="2">Uncharacterized protein</fullName>
    </submittedName>
</protein>
<evidence type="ECO:0000313" key="2">
    <source>
        <dbReference type="EMBL" id="KAL1858300.1"/>
    </source>
</evidence>
<dbReference type="Pfam" id="PF07103">
    <property type="entry name" value="DUF1365"/>
    <property type="match status" value="1"/>
</dbReference>
<organism evidence="2 3">
    <name type="scientific">Phialemonium thermophilum</name>
    <dbReference type="NCBI Taxonomy" id="223376"/>
    <lineage>
        <taxon>Eukaryota</taxon>
        <taxon>Fungi</taxon>
        <taxon>Dikarya</taxon>
        <taxon>Ascomycota</taxon>
        <taxon>Pezizomycotina</taxon>
        <taxon>Sordariomycetes</taxon>
        <taxon>Sordariomycetidae</taxon>
        <taxon>Cephalothecales</taxon>
        <taxon>Cephalothecaceae</taxon>
        <taxon>Phialemonium</taxon>
    </lineage>
</organism>
<feature type="region of interest" description="Disordered" evidence="1">
    <location>
        <begin position="438"/>
        <end position="468"/>
    </location>
</feature>
<accession>A0ABR3WCV2</accession>
<sequence length="653" mass="73249">MVASWISSFTLGLAAFGYYVLFQNVQDVAVLAGLSVIRSRTLVRHVLERVCSLLTPARSFRDGVLALSLLSVTLSFFWATKPKQQPSWSGIGRVLLFPCTTTHSRLFPQKHAFTYSYLVVGVPVGWEGEVGGLVSAGVKGPGNKWPASWLRRAWFDIDAGDYLERGRAHLGLRGKLDEYLRTQGVDPLHYPHAYLVTAPRFLGYQFNPVSFWYLYDARRSLAALILEVNNTFDERRMYFLRRSDEKGIRQVSSAGEPTRRPESQTGPTATVRHVWPKDFHVSPFNSRKGSYSLAATDPLGPGGAGAGSAGGLISNTITLKSSKGHAKLVAQLVSDGPAVDPTNLTRMQKMRLLAAWWWVGLATFPRILKEAAVLFFCRNLHVWYRPEPLKGSMGRRADSTEQQLEKVFHRYLRYLVAECEESITVRYISCGLPENPAEVISPHGDPRDRIESSTPGSPSPHPPASAPAGELEIRVLTPAFYTRFVAYAHDLEAFHSEFRESGTLWMSHAELLPRLLLRRKTPPPTVLATSSRADFACFRAIQRLRRRPPRIERPRTSSGRDAEERRKMAAAATEAVDVRGFRISPMDSFVLSSEDGEMRRMYRGTVLKLFLADRLLFGSVFLLETFRFSVQAWTAWYLAGGISQMLLLAVQRL</sequence>
<proteinExistence type="predicted"/>
<evidence type="ECO:0000256" key="1">
    <source>
        <dbReference type="SAM" id="MobiDB-lite"/>
    </source>
</evidence>
<dbReference type="InterPro" id="IPR010775">
    <property type="entry name" value="DUF1365"/>
</dbReference>
<dbReference type="PANTHER" id="PTHR33973:SF4">
    <property type="entry name" value="OS07G0153300 PROTEIN"/>
    <property type="match status" value="1"/>
</dbReference>
<feature type="region of interest" description="Disordered" evidence="1">
    <location>
        <begin position="249"/>
        <end position="269"/>
    </location>
</feature>
<dbReference type="PANTHER" id="PTHR33973">
    <property type="entry name" value="OS07G0153300 PROTEIN"/>
    <property type="match status" value="1"/>
</dbReference>
<dbReference type="Proteomes" id="UP001586593">
    <property type="component" value="Unassembled WGS sequence"/>
</dbReference>